<evidence type="ECO:0000256" key="3">
    <source>
        <dbReference type="ARBA" id="ARBA00022525"/>
    </source>
</evidence>
<evidence type="ECO:0000259" key="4">
    <source>
        <dbReference type="Pfam" id="PF20147"/>
    </source>
</evidence>
<dbReference type="InterPro" id="IPR045379">
    <property type="entry name" value="Crinkler_N"/>
</dbReference>
<dbReference type="EMBL" id="JNBS01004544">
    <property type="protein sequence ID" value="OQR83098.1"/>
    <property type="molecule type" value="Genomic_DNA"/>
</dbReference>
<evidence type="ECO:0000256" key="2">
    <source>
        <dbReference type="ARBA" id="ARBA00004613"/>
    </source>
</evidence>
<dbReference type="Proteomes" id="UP000243217">
    <property type="component" value="Unassembled WGS sequence"/>
</dbReference>
<name>A0A1V9YBN2_9STRA</name>
<dbReference type="OrthoDB" id="165123at2759"/>
<sequence>MSKIVELRCAVYGEGSVFTVKIAHNATVEMLQKKIADIMSAKSTVSHRLLKLYLTRKDDKWIKDDANLDTLLKTKTINSEFMNLRTSWNLNKEGLITSNFTPQDDIHVLVVLLQDITSVPIANDAVKPKNKLSSFQMMLKKAEGICDLPTEGEFLDLFKWTEEKCGDLIDISAIQKIVGFTESKLYVRKEVLGVLDNFNKKYLY</sequence>
<protein>
    <submittedName>
        <fullName evidence="5">Crinkler (CRN) family protein</fullName>
    </submittedName>
</protein>
<reference evidence="5 6" key="1">
    <citation type="journal article" date="2014" name="Genome Biol. Evol.">
        <title>The secreted proteins of Achlya hypogyna and Thraustotheca clavata identify the ancestral oomycete secretome and reveal gene acquisitions by horizontal gene transfer.</title>
        <authorList>
            <person name="Misner I."/>
            <person name="Blouin N."/>
            <person name="Leonard G."/>
            <person name="Richards T.A."/>
            <person name="Lane C.E."/>
        </authorList>
    </citation>
    <scope>NUCLEOTIDE SEQUENCE [LARGE SCALE GENOMIC DNA]</scope>
    <source>
        <strain evidence="5 6">ATCC 34112</strain>
    </source>
</reference>
<keyword evidence="6" id="KW-1185">Reference proteome</keyword>
<proteinExistence type="predicted"/>
<dbReference type="GO" id="GO:0043657">
    <property type="term" value="C:host cell"/>
    <property type="evidence" value="ECO:0007669"/>
    <property type="project" value="UniProtKB-SubCell"/>
</dbReference>
<feature type="domain" description="Crinkler effector protein N-terminal" evidence="4">
    <location>
        <begin position="5"/>
        <end position="111"/>
    </location>
</feature>
<comment type="subcellular location">
    <subcellularLocation>
        <location evidence="1">Host cell</location>
    </subcellularLocation>
    <subcellularLocation>
        <location evidence="2">Secreted</location>
    </subcellularLocation>
</comment>
<dbReference type="GO" id="GO:0005576">
    <property type="term" value="C:extracellular region"/>
    <property type="evidence" value="ECO:0007669"/>
    <property type="project" value="UniProtKB-SubCell"/>
</dbReference>
<evidence type="ECO:0000313" key="5">
    <source>
        <dbReference type="EMBL" id="OQR83098.1"/>
    </source>
</evidence>
<dbReference type="Pfam" id="PF20147">
    <property type="entry name" value="Crinkler"/>
    <property type="match status" value="1"/>
</dbReference>
<dbReference type="AlphaFoldDB" id="A0A1V9YBN2"/>
<evidence type="ECO:0000256" key="1">
    <source>
        <dbReference type="ARBA" id="ARBA00004340"/>
    </source>
</evidence>
<comment type="caution">
    <text evidence="5">The sequence shown here is derived from an EMBL/GenBank/DDBJ whole genome shotgun (WGS) entry which is preliminary data.</text>
</comment>
<evidence type="ECO:0000313" key="6">
    <source>
        <dbReference type="Proteomes" id="UP000243217"/>
    </source>
</evidence>
<keyword evidence="3" id="KW-0964">Secreted</keyword>
<gene>
    <name evidence="5" type="ORF">THRCLA_23181</name>
</gene>
<accession>A0A1V9YBN2</accession>
<organism evidence="5 6">
    <name type="scientific">Thraustotheca clavata</name>
    <dbReference type="NCBI Taxonomy" id="74557"/>
    <lineage>
        <taxon>Eukaryota</taxon>
        <taxon>Sar</taxon>
        <taxon>Stramenopiles</taxon>
        <taxon>Oomycota</taxon>
        <taxon>Saprolegniomycetes</taxon>
        <taxon>Saprolegniales</taxon>
        <taxon>Achlyaceae</taxon>
        <taxon>Thraustotheca</taxon>
    </lineage>
</organism>